<keyword evidence="3" id="KW-1185">Reference proteome</keyword>
<evidence type="ECO:0000313" key="2">
    <source>
        <dbReference type="EMBL" id="MFC5851925.1"/>
    </source>
</evidence>
<feature type="region of interest" description="Disordered" evidence="1">
    <location>
        <begin position="1"/>
        <end position="41"/>
    </location>
</feature>
<comment type="caution">
    <text evidence="2">The sequence shown here is derived from an EMBL/GenBank/DDBJ whole genome shotgun (WGS) entry which is preliminary data.</text>
</comment>
<sequence>MPAATLRSETWEMPDRTKRRSAASVSGSAKKGDDLEPVPAT</sequence>
<dbReference type="EMBL" id="JBHSOA010000014">
    <property type="protein sequence ID" value="MFC5851925.1"/>
    <property type="molecule type" value="Genomic_DNA"/>
</dbReference>
<organism evidence="2 3">
    <name type="scientific">Streptomyces chlorus</name>
    <dbReference type="NCBI Taxonomy" id="887452"/>
    <lineage>
        <taxon>Bacteria</taxon>
        <taxon>Bacillati</taxon>
        <taxon>Actinomycetota</taxon>
        <taxon>Actinomycetes</taxon>
        <taxon>Kitasatosporales</taxon>
        <taxon>Streptomycetaceae</taxon>
        <taxon>Streptomyces</taxon>
    </lineage>
</organism>
<gene>
    <name evidence="2" type="ORF">ACFPZI_08825</name>
</gene>
<proteinExistence type="predicted"/>
<name>A0ABW1DUG6_9ACTN</name>
<dbReference type="RefSeq" id="WP_381360479.1">
    <property type="nucleotide sequence ID" value="NZ_JBHSOA010000014.1"/>
</dbReference>
<protein>
    <submittedName>
        <fullName evidence="2">Uncharacterized protein</fullName>
    </submittedName>
</protein>
<dbReference type="Proteomes" id="UP001596180">
    <property type="component" value="Unassembled WGS sequence"/>
</dbReference>
<evidence type="ECO:0000256" key="1">
    <source>
        <dbReference type="SAM" id="MobiDB-lite"/>
    </source>
</evidence>
<accession>A0ABW1DUG6</accession>
<evidence type="ECO:0000313" key="3">
    <source>
        <dbReference type="Proteomes" id="UP001596180"/>
    </source>
</evidence>
<reference evidence="3" key="1">
    <citation type="journal article" date="2019" name="Int. J. Syst. Evol. Microbiol.">
        <title>The Global Catalogue of Microorganisms (GCM) 10K type strain sequencing project: providing services to taxonomists for standard genome sequencing and annotation.</title>
        <authorList>
            <consortium name="The Broad Institute Genomics Platform"/>
            <consortium name="The Broad Institute Genome Sequencing Center for Infectious Disease"/>
            <person name="Wu L."/>
            <person name="Ma J."/>
        </authorList>
    </citation>
    <scope>NUCLEOTIDE SEQUENCE [LARGE SCALE GENOMIC DNA]</scope>
    <source>
        <strain evidence="3">JCM 10411</strain>
    </source>
</reference>